<dbReference type="InterPro" id="IPR003439">
    <property type="entry name" value="ABC_transporter-like_ATP-bd"/>
</dbReference>
<gene>
    <name evidence="4" type="ORF">ACH4WX_05410</name>
</gene>
<keyword evidence="2 4" id="KW-0067">ATP-binding</keyword>
<dbReference type="EMBL" id="JBIRUQ010000001">
    <property type="protein sequence ID" value="MFI1460145.1"/>
    <property type="molecule type" value="Genomic_DNA"/>
</dbReference>
<dbReference type="RefSeq" id="WP_033241804.1">
    <property type="nucleotide sequence ID" value="NZ_JBIRUQ010000001.1"/>
</dbReference>
<sequence length="499" mass="53180">MADPLISVRNLSARAGTSTILRAADLDIEPGRILTLFGPSGAGKTTLAAAVAGADRPGIEIFGEIRRAPGLRIGYLPQYAAGTLNPARRIGAALGELVTRQHRRDGGRRMSATARRDRVARILATVAIDTGDRDRILRKYPFEFSGGERARLALAQVLVCEPEVLVVDEPTVGLDSLARAALLNAFRDLRYAGKAVLLVTHDPYVVEQLSDHTLFVSGGRLVESGPAPVGRARAAGPRREARGEPALQVRGLAAGPRHTPTLRDIDLDLHPGEMVGLLGVSGAGKSTLARCIAGLDRPVAGDIHANGEALPVLRRRTRQQIARVQYVWQESAAAFDPHRDILDQVSATGIRLRGLDRARARSAATALLADLGIDDAQAARLPAGLSGGQLQRAALARALLARPRILLCDEVTTALDKPTAGLILDHLDDYRRTTGAAILWISHDLRSQLDRADRLAVLDSGRIADIGPPATLTGSSGPEILARLVHADRTHRAPPAVHP</sequence>
<keyword evidence="1" id="KW-0547">Nucleotide-binding</keyword>
<name>A0ABW7TLE5_9NOCA</name>
<reference evidence="4 5" key="1">
    <citation type="submission" date="2024-10" db="EMBL/GenBank/DDBJ databases">
        <title>The Natural Products Discovery Center: Release of the First 8490 Sequenced Strains for Exploring Actinobacteria Biosynthetic Diversity.</title>
        <authorList>
            <person name="Kalkreuter E."/>
            <person name="Kautsar S.A."/>
            <person name="Yang D."/>
            <person name="Bader C.D."/>
            <person name="Teijaro C.N."/>
            <person name="Fluegel L."/>
            <person name="Davis C.M."/>
            <person name="Simpson J.R."/>
            <person name="Lauterbach L."/>
            <person name="Steele A.D."/>
            <person name="Gui C."/>
            <person name="Meng S."/>
            <person name="Li G."/>
            <person name="Viehrig K."/>
            <person name="Ye F."/>
            <person name="Su P."/>
            <person name="Kiefer A.F."/>
            <person name="Nichols A."/>
            <person name="Cepeda A.J."/>
            <person name="Yan W."/>
            <person name="Fan B."/>
            <person name="Jiang Y."/>
            <person name="Adhikari A."/>
            <person name="Zheng C.-J."/>
            <person name="Schuster L."/>
            <person name="Cowan T.M."/>
            <person name="Smanski M.J."/>
            <person name="Chevrette M.G."/>
            <person name="De Carvalho L.P.S."/>
            <person name="Shen B."/>
        </authorList>
    </citation>
    <scope>NUCLEOTIDE SEQUENCE [LARGE SCALE GENOMIC DNA]</scope>
    <source>
        <strain evidence="4 5">NPDC020568</strain>
    </source>
</reference>
<dbReference type="InterPro" id="IPR017871">
    <property type="entry name" value="ABC_transporter-like_CS"/>
</dbReference>
<evidence type="ECO:0000256" key="2">
    <source>
        <dbReference type="ARBA" id="ARBA00022840"/>
    </source>
</evidence>
<dbReference type="Proteomes" id="UP001611263">
    <property type="component" value="Unassembled WGS sequence"/>
</dbReference>
<dbReference type="Pfam" id="PF00005">
    <property type="entry name" value="ABC_tran"/>
    <property type="match status" value="2"/>
</dbReference>
<dbReference type="InterPro" id="IPR027417">
    <property type="entry name" value="P-loop_NTPase"/>
</dbReference>
<organism evidence="4 5">
    <name type="scientific">Nocardia carnea</name>
    <dbReference type="NCBI Taxonomy" id="37328"/>
    <lineage>
        <taxon>Bacteria</taxon>
        <taxon>Bacillati</taxon>
        <taxon>Actinomycetota</taxon>
        <taxon>Actinomycetes</taxon>
        <taxon>Mycobacteriales</taxon>
        <taxon>Nocardiaceae</taxon>
        <taxon>Nocardia</taxon>
    </lineage>
</organism>
<dbReference type="GO" id="GO:0005524">
    <property type="term" value="F:ATP binding"/>
    <property type="evidence" value="ECO:0007669"/>
    <property type="project" value="UniProtKB-KW"/>
</dbReference>
<dbReference type="PANTHER" id="PTHR24220:SF685">
    <property type="entry name" value="ABC TRANSPORTER RELATED"/>
    <property type="match status" value="1"/>
</dbReference>
<feature type="domain" description="ABC transporter" evidence="3">
    <location>
        <begin position="247"/>
        <end position="485"/>
    </location>
</feature>
<evidence type="ECO:0000256" key="1">
    <source>
        <dbReference type="ARBA" id="ARBA00022741"/>
    </source>
</evidence>
<accession>A0ABW7TLE5</accession>
<evidence type="ECO:0000259" key="3">
    <source>
        <dbReference type="PROSITE" id="PS50893"/>
    </source>
</evidence>
<dbReference type="InterPro" id="IPR015854">
    <property type="entry name" value="ABC_transpr_LolD-like"/>
</dbReference>
<dbReference type="Gene3D" id="3.40.50.300">
    <property type="entry name" value="P-loop containing nucleotide triphosphate hydrolases"/>
    <property type="match status" value="2"/>
</dbReference>
<dbReference type="GeneID" id="93505473"/>
<comment type="caution">
    <text evidence="4">The sequence shown here is derived from an EMBL/GenBank/DDBJ whole genome shotgun (WGS) entry which is preliminary data.</text>
</comment>
<protein>
    <submittedName>
        <fullName evidence="4">ABC transporter ATP-binding protein</fullName>
    </submittedName>
</protein>
<keyword evidence="5" id="KW-1185">Reference proteome</keyword>
<evidence type="ECO:0000313" key="5">
    <source>
        <dbReference type="Proteomes" id="UP001611263"/>
    </source>
</evidence>
<proteinExistence type="predicted"/>
<dbReference type="SMART" id="SM00382">
    <property type="entry name" value="AAA"/>
    <property type="match status" value="2"/>
</dbReference>
<dbReference type="PROSITE" id="PS00211">
    <property type="entry name" value="ABC_TRANSPORTER_1"/>
    <property type="match status" value="2"/>
</dbReference>
<dbReference type="PANTHER" id="PTHR24220">
    <property type="entry name" value="IMPORT ATP-BINDING PROTEIN"/>
    <property type="match status" value="1"/>
</dbReference>
<dbReference type="PROSITE" id="PS50893">
    <property type="entry name" value="ABC_TRANSPORTER_2"/>
    <property type="match status" value="2"/>
</dbReference>
<dbReference type="InterPro" id="IPR003593">
    <property type="entry name" value="AAA+_ATPase"/>
</dbReference>
<dbReference type="SUPFAM" id="SSF52540">
    <property type="entry name" value="P-loop containing nucleoside triphosphate hydrolases"/>
    <property type="match status" value="2"/>
</dbReference>
<feature type="domain" description="ABC transporter" evidence="3">
    <location>
        <begin position="6"/>
        <end position="243"/>
    </location>
</feature>
<evidence type="ECO:0000313" key="4">
    <source>
        <dbReference type="EMBL" id="MFI1460145.1"/>
    </source>
</evidence>